<protein>
    <submittedName>
        <fullName evidence="1">Uncharacterized protein</fullName>
    </submittedName>
</protein>
<evidence type="ECO:0000313" key="1">
    <source>
        <dbReference type="EMBL" id="ABI34309.1"/>
    </source>
</evidence>
<dbReference type="AlphaFoldDB" id="Q0KIN4"/>
<gene>
    <name evidence="1" type="ORF">SDM1_28t00015</name>
</gene>
<organism evidence="1">
    <name type="scientific">Solanum demissum</name>
    <name type="common">Wild potato</name>
    <dbReference type="NCBI Taxonomy" id="50514"/>
    <lineage>
        <taxon>Eukaryota</taxon>
        <taxon>Viridiplantae</taxon>
        <taxon>Streptophyta</taxon>
        <taxon>Embryophyta</taxon>
        <taxon>Tracheophyta</taxon>
        <taxon>Spermatophyta</taxon>
        <taxon>Magnoliopsida</taxon>
        <taxon>eudicotyledons</taxon>
        <taxon>Gunneridae</taxon>
        <taxon>Pentapetalae</taxon>
        <taxon>asterids</taxon>
        <taxon>lamiids</taxon>
        <taxon>Solanales</taxon>
        <taxon>Solanaceae</taxon>
        <taxon>Solanoideae</taxon>
        <taxon>Solaneae</taxon>
        <taxon>Solanum</taxon>
    </lineage>
</organism>
<proteinExistence type="predicted"/>
<reference evidence="1" key="2">
    <citation type="submission" date="2006-08" db="EMBL/GenBank/DDBJ databases">
        <authorList>
            <person name="Childs K."/>
        </authorList>
    </citation>
    <scope>NUCLEOTIDE SEQUENCE</scope>
</reference>
<dbReference type="EMBL" id="AC149302">
    <property type="protein sequence ID" value="ABI34309.1"/>
    <property type="molecule type" value="Genomic_DNA"/>
</dbReference>
<sequence>MEKLYKGDLMEFYKREIGFSKPRNFSRRISASESLTKFVVKDHLNSTDVLLYNNNMHSIISQEMVARILEFVVGCGVVAVILELIQNGLCKRCTMIVSEVHPLSDSYGLAEGVSVYGWN</sequence>
<reference evidence="1" key="1">
    <citation type="submission" date="2004-06" db="EMBL/GenBank/DDBJ databases">
        <authorList>
            <person name="Buell R."/>
            <person name="Liu J."/>
            <person name="Childs K."/>
            <person name="Zaborsky J."/>
            <person name="Tallon L."/>
            <person name="Wirtz U."/>
            <person name="Wei F."/>
            <person name="Kuang H."/>
            <person name="Zhang P."/>
            <person name="Marano M."/>
            <person name="Baker B."/>
        </authorList>
    </citation>
    <scope>NUCLEOTIDE SEQUENCE</scope>
</reference>
<name>Q0KIN4_SOLDE</name>
<accession>Q0KIN4</accession>